<dbReference type="Gene3D" id="3.20.20.150">
    <property type="entry name" value="Divalent-metal-dependent TIM barrel enzymes"/>
    <property type="match status" value="2"/>
</dbReference>
<keyword evidence="4" id="KW-1185">Reference proteome</keyword>
<dbReference type="InterPro" id="IPR013022">
    <property type="entry name" value="Xyl_isomerase-like_TIM-brl"/>
</dbReference>
<feature type="domain" description="Xylose isomerase-like TIM barrel" evidence="2">
    <location>
        <begin position="318"/>
        <end position="386"/>
    </location>
</feature>
<dbReference type="Pfam" id="PF01261">
    <property type="entry name" value="AP_endonuc_2"/>
    <property type="match status" value="1"/>
</dbReference>
<evidence type="ECO:0000256" key="1">
    <source>
        <dbReference type="ARBA" id="ARBA00023235"/>
    </source>
</evidence>
<sequence>MLLFPSVLSIGQRGCFGSIICKYRSKRYTSHRTATHSQAMFTHVNINSGMGGTKKAFTSSSVLYISTMTPIYALPALTSKENKIMKLNAETRKGRLRTIIRLSIDSVAPMPPPSRSMVNKPPTNRTRKSLATTQVGVMLKRTCNNREMPFQQHQPVKALKALIGGRAKPEENNPKIIRKKNRKIGRLMRRRCPKIYVLTDRLSFYLTGFKAVESGFPPDIPIEELSNARENAQIEQILMNAFDGGSQGLAAVPGREEEFKQCLELSIKYAEAVKCTRLHVLAGVFPEGVTSTDNKSVVLWEETYVKNMKYAAQRLEEDLFHHQRTTGNITQTLNDSMPYIGHIQISQVPSRNEPDLDGEINYPFVFYHIAKLGYKGWIGCEYHPRVKASDFSMHRV</sequence>
<dbReference type="InterPro" id="IPR050417">
    <property type="entry name" value="Sugar_Epim/Isomerase"/>
</dbReference>
<proteinExistence type="predicted"/>
<dbReference type="SUPFAM" id="SSF51658">
    <property type="entry name" value="Xylose isomerase-like"/>
    <property type="match status" value="1"/>
</dbReference>
<keyword evidence="1" id="KW-0413">Isomerase</keyword>
<evidence type="ECO:0000313" key="3">
    <source>
        <dbReference type="EMBL" id="RMX58766.1"/>
    </source>
</evidence>
<dbReference type="PANTHER" id="PTHR43489">
    <property type="entry name" value="ISOMERASE"/>
    <property type="match status" value="1"/>
</dbReference>
<organism evidence="3 4">
    <name type="scientific">Pocillopora damicornis</name>
    <name type="common">Cauliflower coral</name>
    <name type="synonym">Millepora damicornis</name>
    <dbReference type="NCBI Taxonomy" id="46731"/>
    <lineage>
        <taxon>Eukaryota</taxon>
        <taxon>Metazoa</taxon>
        <taxon>Cnidaria</taxon>
        <taxon>Anthozoa</taxon>
        <taxon>Hexacorallia</taxon>
        <taxon>Scleractinia</taxon>
        <taxon>Astrocoeniina</taxon>
        <taxon>Pocilloporidae</taxon>
        <taxon>Pocillopora</taxon>
    </lineage>
</organism>
<dbReference type="STRING" id="46731.A0A3M6UYI1"/>
<name>A0A3M6UYI1_POCDA</name>
<dbReference type="GO" id="GO:0008903">
    <property type="term" value="F:hydroxypyruvate isomerase activity"/>
    <property type="evidence" value="ECO:0007669"/>
    <property type="project" value="TreeGrafter"/>
</dbReference>
<protein>
    <recommendedName>
        <fullName evidence="2">Xylose isomerase-like TIM barrel domain-containing protein</fullName>
    </recommendedName>
</protein>
<accession>A0A3M6UYI1</accession>
<dbReference type="PANTHER" id="PTHR43489:SF6">
    <property type="entry name" value="HYDROXYPYRUVATE ISOMERASE-RELATED"/>
    <property type="match status" value="1"/>
</dbReference>
<dbReference type="InterPro" id="IPR036237">
    <property type="entry name" value="Xyl_isomerase-like_sf"/>
</dbReference>
<gene>
    <name evidence="3" type="ORF">pdam_00010803</name>
</gene>
<comment type="caution">
    <text evidence="3">The sequence shown here is derived from an EMBL/GenBank/DDBJ whole genome shotgun (WGS) entry which is preliminary data.</text>
</comment>
<dbReference type="OrthoDB" id="5971237at2759"/>
<evidence type="ECO:0000313" key="4">
    <source>
        <dbReference type="Proteomes" id="UP000275408"/>
    </source>
</evidence>
<dbReference type="GO" id="GO:0046487">
    <property type="term" value="P:glyoxylate metabolic process"/>
    <property type="evidence" value="ECO:0007669"/>
    <property type="project" value="TreeGrafter"/>
</dbReference>
<reference evidence="3 4" key="1">
    <citation type="journal article" date="2018" name="Sci. Rep.">
        <title>Comparative analysis of the Pocillopora damicornis genome highlights role of immune system in coral evolution.</title>
        <authorList>
            <person name="Cunning R."/>
            <person name="Bay R.A."/>
            <person name="Gillette P."/>
            <person name="Baker A.C."/>
            <person name="Traylor-Knowles N."/>
        </authorList>
    </citation>
    <scope>NUCLEOTIDE SEQUENCE [LARGE SCALE GENOMIC DNA]</scope>
    <source>
        <strain evidence="3">RSMAS</strain>
        <tissue evidence="3">Whole animal</tissue>
    </source>
</reference>
<dbReference type="Proteomes" id="UP000275408">
    <property type="component" value="Unassembled WGS sequence"/>
</dbReference>
<dbReference type="AlphaFoldDB" id="A0A3M6UYI1"/>
<evidence type="ECO:0000259" key="2">
    <source>
        <dbReference type="Pfam" id="PF01261"/>
    </source>
</evidence>
<dbReference type="EMBL" id="RCHS01000457">
    <property type="protein sequence ID" value="RMX58766.1"/>
    <property type="molecule type" value="Genomic_DNA"/>
</dbReference>